<keyword evidence="1" id="KW-0472">Membrane</keyword>
<gene>
    <name evidence="2" type="ORF">ODALV1_LOCUS23550</name>
</gene>
<keyword evidence="1" id="KW-1133">Transmembrane helix</keyword>
<dbReference type="Proteomes" id="UP001642540">
    <property type="component" value="Unassembled WGS sequence"/>
</dbReference>
<evidence type="ECO:0000256" key="1">
    <source>
        <dbReference type="SAM" id="Phobius"/>
    </source>
</evidence>
<proteinExistence type="predicted"/>
<feature type="transmembrane region" description="Helical" evidence="1">
    <location>
        <begin position="634"/>
        <end position="655"/>
    </location>
</feature>
<accession>A0ABP1RLD7</accession>
<sequence length="691" mass="79824">MKTFRINKYVYLIAVFLISIFKNVPVARSSGLQILDLLFQNQTFAQCVAIYIHGSEELELIEKAHENYHSFRKSISELKIFSMCIKYVVLSSSFKDDPRITREVPRYAEISSIILLPAMTGYHSDKSFNPKYIEKVVYDVFDESFHLSVDCLFLIVDNDRVFRTNVYFTELRVQEHPANMIVIKLKITETVDGRNVMMHYLQYLCDGYCPQHWKEGQSLGELLPPIKLHKKNMNGANLRSINFFHAPATEEMTKKLLARCYLHFAKKHNALYCDSRVMLIVSLKKMQNLTVTIHNSMNKLGSIAFLSSPDPYIKMLDLVFSTNTIGLASKLSYSHENSKAIFYCNKDARAENGIKFMHWFEPFTAFLWLYCFMLLGIPFLVTFISTSSGSGSLGIIYGVVGVILRQFTDVVGRKLLIFTSFFGLIVGGFYESQITSLAIVQLPPETIQSLQELLQKGYKILRVKEYPVEQFENEFKMRKLLDKFNESWFIYGSIDDDYDTRSELQVSLLATQKYAVITSTFYLWDNLVRYTKAVRNAAGVAEFNCHNIPDELVKRAVYWEMTLKNRYWVLKSIRHTYEAGLHELWNRCSKRAAKLQYITIERRLQRIGEFLGDSLFHKKNLGPALITVQEVGGFLLLALCPYITSIVMLVVEIYFKNIKTILNGIAVQLIMQFRLYRSVACILNALECKSK</sequence>
<keyword evidence="3" id="KW-1185">Reference proteome</keyword>
<feature type="transmembrane region" description="Helical" evidence="1">
    <location>
        <begin position="367"/>
        <end position="400"/>
    </location>
</feature>
<evidence type="ECO:0000313" key="3">
    <source>
        <dbReference type="Proteomes" id="UP001642540"/>
    </source>
</evidence>
<comment type="caution">
    <text evidence="2">The sequence shown here is derived from an EMBL/GenBank/DDBJ whole genome shotgun (WGS) entry which is preliminary data.</text>
</comment>
<reference evidence="2 3" key="1">
    <citation type="submission" date="2024-08" db="EMBL/GenBank/DDBJ databases">
        <authorList>
            <person name="Cucini C."/>
            <person name="Frati F."/>
        </authorList>
    </citation>
    <scope>NUCLEOTIDE SEQUENCE [LARGE SCALE GENOMIC DNA]</scope>
</reference>
<organism evidence="2 3">
    <name type="scientific">Orchesella dallaii</name>
    <dbReference type="NCBI Taxonomy" id="48710"/>
    <lineage>
        <taxon>Eukaryota</taxon>
        <taxon>Metazoa</taxon>
        <taxon>Ecdysozoa</taxon>
        <taxon>Arthropoda</taxon>
        <taxon>Hexapoda</taxon>
        <taxon>Collembola</taxon>
        <taxon>Entomobryomorpha</taxon>
        <taxon>Entomobryoidea</taxon>
        <taxon>Orchesellidae</taxon>
        <taxon>Orchesellinae</taxon>
        <taxon>Orchesella</taxon>
    </lineage>
</organism>
<protein>
    <submittedName>
        <fullName evidence="2">Uncharacterized protein</fullName>
    </submittedName>
</protein>
<evidence type="ECO:0000313" key="2">
    <source>
        <dbReference type="EMBL" id="CAL8130070.1"/>
    </source>
</evidence>
<dbReference type="EMBL" id="CAXLJM020000081">
    <property type="protein sequence ID" value="CAL8130070.1"/>
    <property type="molecule type" value="Genomic_DNA"/>
</dbReference>
<name>A0ABP1RLD7_9HEXA</name>
<keyword evidence="1" id="KW-0812">Transmembrane</keyword>